<evidence type="ECO:0000256" key="2">
    <source>
        <dbReference type="ARBA" id="ARBA00023276"/>
    </source>
</evidence>
<dbReference type="RefSeq" id="WP_025411253.1">
    <property type="nucleotide sequence ID" value="NZ_CP007128.1"/>
</dbReference>
<dbReference type="OrthoDB" id="9777801at2"/>
<dbReference type="Pfam" id="PF05368">
    <property type="entry name" value="NmrA"/>
    <property type="match status" value="1"/>
</dbReference>
<accession>W0RHG8</accession>
<evidence type="ECO:0000259" key="3">
    <source>
        <dbReference type="Pfam" id="PF05368"/>
    </source>
</evidence>
<reference evidence="4 5" key="1">
    <citation type="journal article" date="2014" name="Genome Announc.">
        <title>Genome Sequence and Methylome of Soil Bacterium Gemmatirosa kalamazoonensis KBS708T, a Member of the Rarely Cultivated Gemmatimonadetes Phylum.</title>
        <authorList>
            <person name="Debruyn J.M."/>
            <person name="Radosevich M."/>
            <person name="Wommack K.E."/>
            <person name="Polson S.W."/>
            <person name="Hauser L.J."/>
            <person name="Fawaz M.N."/>
            <person name="Korlach J."/>
            <person name="Tsai Y.C."/>
        </authorList>
    </citation>
    <scope>NUCLEOTIDE SEQUENCE [LARGE SCALE GENOMIC DNA]</scope>
    <source>
        <strain evidence="4 5">KBS708</strain>
    </source>
</reference>
<dbReference type="InterPro" id="IPR036291">
    <property type="entry name" value="NAD(P)-bd_dom_sf"/>
</dbReference>
<dbReference type="GO" id="GO:0015979">
    <property type="term" value="P:photosynthesis"/>
    <property type="evidence" value="ECO:0007669"/>
    <property type="project" value="UniProtKB-KW"/>
</dbReference>
<dbReference type="CDD" id="cd05243">
    <property type="entry name" value="SDR_a5"/>
    <property type="match status" value="1"/>
</dbReference>
<keyword evidence="5" id="KW-1185">Reference proteome</keyword>
<dbReference type="PANTHER" id="PTHR47128:SF2">
    <property type="entry name" value="PROTEIN HIGH CHLOROPHYLL FLUORESCENCE PHENOTYPE 244, CHLOROPLASTIC"/>
    <property type="match status" value="1"/>
</dbReference>
<dbReference type="eggNOG" id="COG0702">
    <property type="taxonomic scope" value="Bacteria"/>
</dbReference>
<dbReference type="HOGENOM" id="CLU_007383_10_3_0"/>
<protein>
    <submittedName>
        <fullName evidence="4">NmrA family protein</fullName>
    </submittedName>
</protein>
<evidence type="ECO:0000313" key="4">
    <source>
        <dbReference type="EMBL" id="AHG89765.1"/>
    </source>
</evidence>
<dbReference type="SUPFAM" id="SSF51735">
    <property type="entry name" value="NAD(P)-binding Rossmann-fold domains"/>
    <property type="match status" value="1"/>
</dbReference>
<name>W0RHG8_9BACT</name>
<dbReference type="EMBL" id="CP007128">
    <property type="protein sequence ID" value="AHG89765.1"/>
    <property type="molecule type" value="Genomic_DNA"/>
</dbReference>
<dbReference type="PATRIC" id="fig|861299.3.peg.2265"/>
<sequence>MILVVGATGILGGEICRRLTERGESVRGLVRATSRRETVERLTSIGVETVEGDLRDRASLDRACDGVDAVITTATTTLSRQPGDGVVTTDQNGQLALVDAARGAGVRRFVYVSYSGNFDDDEALTRAKRTVERAVRESGMTYTILRPSVFMDIWLSPALGFDYGAGRVTVFGSGEAPISWISLGDVAEFAVRAVREPAADNAVIELGGPEALCPNDVVRIFEETAGRPFQVERVPEEALRAKQAAATEELDRAFATLMVGFTGGDPIPMDETLRRFPATLTTVRDYARRVLSA</sequence>
<dbReference type="STRING" id="861299.J421_2228"/>
<dbReference type="PANTHER" id="PTHR47128">
    <property type="match status" value="1"/>
</dbReference>
<gene>
    <name evidence="4" type="ORF">J421_2228</name>
</gene>
<feature type="domain" description="NmrA-like" evidence="3">
    <location>
        <begin position="2"/>
        <end position="254"/>
    </location>
</feature>
<proteinExistence type="predicted"/>
<dbReference type="GO" id="GO:0009523">
    <property type="term" value="C:photosystem II"/>
    <property type="evidence" value="ECO:0007669"/>
    <property type="project" value="UniProtKB-KW"/>
</dbReference>
<dbReference type="KEGG" id="gba:J421_2228"/>
<dbReference type="Proteomes" id="UP000019151">
    <property type="component" value="Chromosome"/>
</dbReference>
<keyword evidence="1" id="KW-0602">Photosynthesis</keyword>
<evidence type="ECO:0000313" key="5">
    <source>
        <dbReference type="Proteomes" id="UP000019151"/>
    </source>
</evidence>
<dbReference type="InParanoid" id="W0RHG8"/>
<dbReference type="InterPro" id="IPR008030">
    <property type="entry name" value="NmrA-like"/>
</dbReference>
<dbReference type="InterPro" id="IPR044256">
    <property type="entry name" value="HCF244-like"/>
</dbReference>
<organism evidence="4 5">
    <name type="scientific">Gemmatirosa kalamazoonensis</name>
    <dbReference type="NCBI Taxonomy" id="861299"/>
    <lineage>
        <taxon>Bacteria</taxon>
        <taxon>Pseudomonadati</taxon>
        <taxon>Gemmatimonadota</taxon>
        <taxon>Gemmatimonadia</taxon>
        <taxon>Gemmatimonadales</taxon>
        <taxon>Gemmatimonadaceae</taxon>
        <taxon>Gemmatirosa</taxon>
    </lineage>
</organism>
<dbReference type="Gene3D" id="3.40.50.720">
    <property type="entry name" value="NAD(P)-binding Rossmann-like Domain"/>
    <property type="match status" value="1"/>
</dbReference>
<dbReference type="FunCoup" id="W0RHG8">
    <property type="interactions" value="342"/>
</dbReference>
<keyword evidence="2" id="KW-0604">Photosystem II</keyword>
<evidence type="ECO:0000256" key="1">
    <source>
        <dbReference type="ARBA" id="ARBA00022531"/>
    </source>
</evidence>
<dbReference type="AlphaFoldDB" id="W0RHG8"/>